<reference evidence="1 2" key="1">
    <citation type="submission" date="2024-02" db="EMBL/GenBank/DDBJ databases">
        <authorList>
            <person name="Vignale AGUSTIN F."/>
            <person name="Sosa J E."/>
            <person name="Modenutti C."/>
        </authorList>
    </citation>
    <scope>NUCLEOTIDE SEQUENCE [LARGE SCALE GENOMIC DNA]</scope>
</reference>
<protein>
    <submittedName>
        <fullName evidence="1">Uncharacterized protein</fullName>
    </submittedName>
</protein>
<dbReference type="AlphaFoldDB" id="A0ABC8UXP1"/>
<organism evidence="1 2">
    <name type="scientific">Ilex paraguariensis</name>
    <name type="common">yerba mate</name>
    <dbReference type="NCBI Taxonomy" id="185542"/>
    <lineage>
        <taxon>Eukaryota</taxon>
        <taxon>Viridiplantae</taxon>
        <taxon>Streptophyta</taxon>
        <taxon>Embryophyta</taxon>
        <taxon>Tracheophyta</taxon>
        <taxon>Spermatophyta</taxon>
        <taxon>Magnoliopsida</taxon>
        <taxon>eudicotyledons</taxon>
        <taxon>Gunneridae</taxon>
        <taxon>Pentapetalae</taxon>
        <taxon>asterids</taxon>
        <taxon>campanulids</taxon>
        <taxon>Aquifoliales</taxon>
        <taxon>Aquifoliaceae</taxon>
        <taxon>Ilex</taxon>
    </lineage>
</organism>
<gene>
    <name evidence="1" type="ORF">ILEXP_LOCUS56272</name>
</gene>
<sequence length="131" mass="14333">MLSLDSPVTLTFDSKPSPMALLTITRVIVNNAIGDGFESKVKVTGESRLNIVVVDDEIVAKIGGPLDGSLRVSQLGVCHTLDVLRSNSSKDVFWFDEAQFDDVRLTECLLNLKAFDGLDASEEHLSIHVFQ</sequence>
<accession>A0ABC8UXP1</accession>
<evidence type="ECO:0000313" key="2">
    <source>
        <dbReference type="Proteomes" id="UP001642360"/>
    </source>
</evidence>
<evidence type="ECO:0000313" key="1">
    <source>
        <dbReference type="EMBL" id="CAK9185835.1"/>
    </source>
</evidence>
<dbReference type="Proteomes" id="UP001642360">
    <property type="component" value="Unassembled WGS sequence"/>
</dbReference>
<proteinExistence type="predicted"/>
<dbReference type="EMBL" id="CAUOFW020009452">
    <property type="protein sequence ID" value="CAK9185835.1"/>
    <property type="molecule type" value="Genomic_DNA"/>
</dbReference>
<keyword evidence="2" id="KW-1185">Reference proteome</keyword>
<comment type="caution">
    <text evidence="1">The sequence shown here is derived from an EMBL/GenBank/DDBJ whole genome shotgun (WGS) entry which is preliminary data.</text>
</comment>
<name>A0ABC8UXP1_9AQUA</name>